<evidence type="ECO:0000313" key="3">
    <source>
        <dbReference type="Proteomes" id="UP000425916"/>
    </source>
</evidence>
<dbReference type="AlphaFoldDB" id="A0A6I5ZWR9"/>
<feature type="signal peptide" evidence="1">
    <location>
        <begin position="1"/>
        <end position="24"/>
    </location>
</feature>
<keyword evidence="1" id="KW-0732">Signal</keyword>
<sequence>MRRKLVAVLLLAVIVFMMPLDAWAWDFKDKNAYPPPPGYGNLTYTRTQGAYIDFILVHPFSISSSNPEGGSLGDFGPTGPYRSTAEYLFAPDNRDAQGNLILGDGWGFINPKDGLTPPSSDLNTWLQALEWPKSGGWYNVTDAGAKQGSAAIRNIFYHMPYGTYIFTSSNITGASKTNPMLVSPGPNFDTVNDGQRDIRAAGNFPNNKPTYLFNLTKDAAIGLVHRLETLYPNMGVYWVPEVGYEHKKVAWTADLSVAQLTAGSPGSNGQAPFQAVVENLSPFDAVNALFTLYAWPEGEPKPFQVASQKVNIPRGSVAAGTPGALTINGFYAAPEGKKYTLIAAINAVYDPNGVTLGGVPGRWQKQLYNPTYNGQVPPGIGTFLEPYYDNNVKQASQDAYVPPSSDGGGGQGLQGSNDLAVTGLDVYDQNGNKVNSVVVGQGYKVKATFASSFPVNGFAFVRLYDYDKSNSMMYLVDRAYEYFHAGETLTVEWNWNPGHTQFKLIATVDYDYSNGNWVQEKFDGKYIEITYENNKLEKDYTGTSGASGPPPGEQQLTVGAYHPIVTKRVPVYRTVTREIVETYWQEVPLIPANTPEPKIRVRLIQ</sequence>
<accession>A0A6I5ZWR9</accession>
<evidence type="ECO:0000256" key="1">
    <source>
        <dbReference type="SAM" id="SignalP"/>
    </source>
</evidence>
<proteinExistence type="predicted"/>
<feature type="chain" id="PRO_5026337289" evidence="1">
    <location>
        <begin position="25"/>
        <end position="605"/>
    </location>
</feature>
<organism evidence="2 3">
    <name type="scientific">Neomoorella glycerini</name>
    <dbReference type="NCBI Taxonomy" id="55779"/>
    <lineage>
        <taxon>Bacteria</taxon>
        <taxon>Bacillati</taxon>
        <taxon>Bacillota</taxon>
        <taxon>Clostridia</taxon>
        <taxon>Neomoorellales</taxon>
        <taxon>Neomoorellaceae</taxon>
        <taxon>Neomoorella</taxon>
    </lineage>
</organism>
<dbReference type="RefSeq" id="WP_156276597.1">
    <property type="nucleotide sequence ID" value="NZ_CP046245.1"/>
</dbReference>
<name>A0A6I5ZWR9_9FIRM</name>
<dbReference type="Proteomes" id="UP000425916">
    <property type="component" value="Plasmid pMGLY"/>
</dbReference>
<dbReference type="OrthoDB" id="1720049at2"/>
<evidence type="ECO:0000313" key="2">
    <source>
        <dbReference type="EMBL" id="QGP94085.1"/>
    </source>
</evidence>
<gene>
    <name evidence="2" type="ORF">MGLY_35100</name>
</gene>
<dbReference type="EMBL" id="CP046245">
    <property type="protein sequence ID" value="QGP94085.1"/>
    <property type="molecule type" value="Genomic_DNA"/>
</dbReference>
<keyword evidence="2" id="KW-0614">Plasmid</keyword>
<keyword evidence="3" id="KW-1185">Reference proteome</keyword>
<geneLocation type="plasmid" evidence="2 3">
    <name>pMGLY</name>
</geneLocation>
<reference evidence="2 3" key="1">
    <citation type="submission" date="2019-11" db="EMBL/GenBank/DDBJ databases">
        <title>Genome sequence of Moorella glycerini DSM11254.</title>
        <authorList>
            <person name="Poehlein A."/>
            <person name="Boeer T."/>
            <person name="Daniel R."/>
        </authorList>
    </citation>
    <scope>NUCLEOTIDE SEQUENCE [LARGE SCALE GENOMIC DNA]</scope>
    <source>
        <strain evidence="2 3">DSM 11254</strain>
        <plasmid evidence="2 3">pMGLY</plasmid>
    </source>
</reference>
<protein>
    <submittedName>
        <fullName evidence="2">Uncharacterized protein</fullName>
    </submittedName>
</protein>